<dbReference type="InterPro" id="IPR017441">
    <property type="entry name" value="Protein_kinase_ATP_BS"/>
</dbReference>
<comment type="catalytic activity">
    <reaction evidence="8">
        <text>L-seryl-[protein] + ATP = O-phospho-L-seryl-[protein] + ADP + H(+)</text>
        <dbReference type="Rhea" id="RHEA:17989"/>
        <dbReference type="Rhea" id="RHEA-COMP:9863"/>
        <dbReference type="Rhea" id="RHEA-COMP:11604"/>
        <dbReference type="ChEBI" id="CHEBI:15378"/>
        <dbReference type="ChEBI" id="CHEBI:29999"/>
        <dbReference type="ChEBI" id="CHEBI:30616"/>
        <dbReference type="ChEBI" id="CHEBI:83421"/>
        <dbReference type="ChEBI" id="CHEBI:456216"/>
        <dbReference type="EC" id="2.7.11.1"/>
    </reaction>
</comment>
<dbReference type="GO" id="GO:0005524">
    <property type="term" value="F:ATP binding"/>
    <property type="evidence" value="ECO:0007669"/>
    <property type="project" value="UniProtKB-UniRule"/>
</dbReference>
<evidence type="ECO:0000256" key="5">
    <source>
        <dbReference type="ARBA" id="ARBA00022777"/>
    </source>
</evidence>
<evidence type="ECO:0000259" key="12">
    <source>
        <dbReference type="PROSITE" id="PS50011"/>
    </source>
</evidence>
<evidence type="ECO:0000256" key="1">
    <source>
        <dbReference type="ARBA" id="ARBA00012513"/>
    </source>
</evidence>
<dbReference type="SUPFAM" id="SSF56112">
    <property type="entry name" value="Protein kinase-like (PK-like)"/>
    <property type="match status" value="1"/>
</dbReference>
<dbReference type="PROSITE" id="PS50011">
    <property type="entry name" value="PROTEIN_KINASE_DOM"/>
    <property type="match status" value="1"/>
</dbReference>
<dbReference type="AlphaFoldDB" id="A0A6N2MSP2"/>
<dbReference type="InterPro" id="IPR008271">
    <property type="entry name" value="Ser/Thr_kinase_AS"/>
</dbReference>
<evidence type="ECO:0000256" key="11">
    <source>
        <dbReference type="SAM" id="MobiDB-lite"/>
    </source>
</evidence>
<evidence type="ECO:0000256" key="3">
    <source>
        <dbReference type="ARBA" id="ARBA00022679"/>
    </source>
</evidence>
<dbReference type="Gene3D" id="3.30.200.20">
    <property type="entry name" value="Phosphorylase Kinase, domain 1"/>
    <property type="match status" value="1"/>
</dbReference>
<dbReference type="Gene3D" id="1.10.510.10">
    <property type="entry name" value="Transferase(Phosphotransferase) domain 1"/>
    <property type="match status" value="1"/>
</dbReference>
<comment type="catalytic activity">
    <reaction evidence="7">
        <text>L-threonyl-[protein] + ATP = O-phospho-L-threonyl-[protein] + ADP + H(+)</text>
        <dbReference type="Rhea" id="RHEA:46608"/>
        <dbReference type="Rhea" id="RHEA-COMP:11060"/>
        <dbReference type="Rhea" id="RHEA-COMP:11605"/>
        <dbReference type="ChEBI" id="CHEBI:15378"/>
        <dbReference type="ChEBI" id="CHEBI:30013"/>
        <dbReference type="ChEBI" id="CHEBI:30616"/>
        <dbReference type="ChEBI" id="CHEBI:61977"/>
        <dbReference type="ChEBI" id="CHEBI:456216"/>
        <dbReference type="EC" id="2.7.11.1"/>
    </reaction>
</comment>
<dbReference type="PROSITE" id="PS00108">
    <property type="entry name" value="PROTEIN_KINASE_ST"/>
    <property type="match status" value="1"/>
</dbReference>
<dbReference type="EC" id="2.7.11.1" evidence="1"/>
<proteinExistence type="inferred from homology"/>
<dbReference type="PROSITE" id="PS00107">
    <property type="entry name" value="PROTEIN_KINASE_ATP"/>
    <property type="match status" value="1"/>
</dbReference>
<dbReference type="Pfam" id="PF00069">
    <property type="entry name" value="Pkinase"/>
    <property type="match status" value="1"/>
</dbReference>
<evidence type="ECO:0000256" key="2">
    <source>
        <dbReference type="ARBA" id="ARBA00022527"/>
    </source>
</evidence>
<organism evidence="13">
    <name type="scientific">Salix viminalis</name>
    <name type="common">Common osier</name>
    <name type="synonym">Basket willow</name>
    <dbReference type="NCBI Taxonomy" id="40686"/>
    <lineage>
        <taxon>Eukaryota</taxon>
        <taxon>Viridiplantae</taxon>
        <taxon>Streptophyta</taxon>
        <taxon>Embryophyta</taxon>
        <taxon>Tracheophyta</taxon>
        <taxon>Spermatophyta</taxon>
        <taxon>Magnoliopsida</taxon>
        <taxon>eudicotyledons</taxon>
        <taxon>Gunneridae</taxon>
        <taxon>Pentapetalae</taxon>
        <taxon>rosids</taxon>
        <taxon>fabids</taxon>
        <taxon>Malpighiales</taxon>
        <taxon>Salicaceae</taxon>
        <taxon>Saliceae</taxon>
        <taxon>Salix</taxon>
    </lineage>
</organism>
<evidence type="ECO:0000256" key="9">
    <source>
        <dbReference type="PROSITE-ProRule" id="PRU10141"/>
    </source>
</evidence>
<dbReference type="SMART" id="SM00220">
    <property type="entry name" value="S_TKc"/>
    <property type="match status" value="1"/>
</dbReference>
<dbReference type="GO" id="GO:0004674">
    <property type="term" value="F:protein serine/threonine kinase activity"/>
    <property type="evidence" value="ECO:0007669"/>
    <property type="project" value="UniProtKB-KW"/>
</dbReference>
<gene>
    <name evidence="13" type="ORF">SVIM_LOCUS414162</name>
</gene>
<evidence type="ECO:0000256" key="7">
    <source>
        <dbReference type="ARBA" id="ARBA00047899"/>
    </source>
</evidence>
<evidence type="ECO:0000256" key="6">
    <source>
        <dbReference type="ARBA" id="ARBA00022840"/>
    </source>
</evidence>
<accession>A0A6N2MSP2</accession>
<feature type="region of interest" description="Disordered" evidence="11">
    <location>
        <begin position="334"/>
        <end position="361"/>
    </location>
</feature>
<sequence>MSFVKVKTYRSYAISPPPISLSSSTTPPPPPPPLTSSAPCWNTNNLSNFNRILVILFYRKITRNRTAPIAKSPNHHHQQCRYYSYSLLRRATSSFAPSNRLGHGGFGSVYKATLPNPNQHLAVKLMDQNGSLQGEREFHNERSIASCLDCPNIVSLLGYSYSRKKKLILVYELMENRSLQEALFDRKCEELMNWKVRFDLVIGVAKGLEYLHHFCNPPVIHGDIKPSNILLDSLFNAKIGDFGLARLKIEESSGVVEKKEGLGEDNGSILEETESVGSGCGESGIIAVGGVERSPESFGVGVLDSDASPEMVSPEVEVDKGSVSEAGFDKMSVDSGRDLIGGGKKGGSRRDWWWKQDNGGGSESGRVKDYVMEWIGSEINKERPKQEWNVVSSSSSDNKLLSTKSLKIEPKKHKKRLEWWASLDEGRIKKEKNRKPREWWKEEFCEELTKKKKRGLDSSNSGDLWWQKDDDLVQERRKKRKE</sequence>
<evidence type="ECO:0000313" key="13">
    <source>
        <dbReference type="EMBL" id="VFU57318.1"/>
    </source>
</evidence>
<dbReference type="PANTHER" id="PTHR46821:SF2">
    <property type="entry name" value="OS03G0251700 PROTEIN"/>
    <property type="match status" value="1"/>
</dbReference>
<dbReference type="FunFam" id="1.10.510.10:FF:001023">
    <property type="entry name" value="Os07g0541700 protein"/>
    <property type="match status" value="1"/>
</dbReference>
<protein>
    <recommendedName>
        <fullName evidence="1">non-specific serine/threonine protein kinase</fullName>
        <ecNumber evidence="1">2.7.11.1</ecNumber>
    </recommendedName>
</protein>
<feature type="domain" description="Protein kinase" evidence="12">
    <location>
        <begin position="95"/>
        <end position="428"/>
    </location>
</feature>
<dbReference type="InterPro" id="IPR011009">
    <property type="entry name" value="Kinase-like_dom_sf"/>
</dbReference>
<name>A0A6N2MSP2_SALVM</name>
<evidence type="ECO:0000256" key="8">
    <source>
        <dbReference type="ARBA" id="ARBA00048679"/>
    </source>
</evidence>
<reference evidence="13" key="1">
    <citation type="submission" date="2019-03" db="EMBL/GenBank/DDBJ databases">
        <authorList>
            <person name="Mank J."/>
            <person name="Almeida P."/>
        </authorList>
    </citation>
    <scope>NUCLEOTIDE SEQUENCE</scope>
    <source>
        <strain evidence="13">78183</strain>
    </source>
</reference>
<dbReference type="PANTHER" id="PTHR46821">
    <property type="entry name" value="OS07G0586332 PROTEIN"/>
    <property type="match status" value="1"/>
</dbReference>
<keyword evidence="5" id="KW-0418">Kinase</keyword>
<dbReference type="EMBL" id="CAADRP010001941">
    <property type="protein sequence ID" value="VFU57318.1"/>
    <property type="molecule type" value="Genomic_DNA"/>
</dbReference>
<feature type="binding site" evidence="9">
    <location>
        <position position="124"/>
    </location>
    <ligand>
        <name>ATP</name>
        <dbReference type="ChEBI" id="CHEBI:30616"/>
    </ligand>
</feature>
<evidence type="ECO:0000256" key="4">
    <source>
        <dbReference type="ARBA" id="ARBA00022741"/>
    </source>
</evidence>
<dbReference type="InterPro" id="IPR000719">
    <property type="entry name" value="Prot_kinase_dom"/>
</dbReference>
<keyword evidence="6 9" id="KW-0067">ATP-binding</keyword>
<keyword evidence="2 10" id="KW-0723">Serine/threonine-protein kinase</keyword>
<keyword evidence="3" id="KW-0808">Transferase</keyword>
<dbReference type="InterPro" id="IPR044576">
    <property type="entry name" value="At4g25390-like"/>
</dbReference>
<comment type="similarity">
    <text evidence="10">Belongs to the protein kinase superfamily.</text>
</comment>
<evidence type="ECO:0000256" key="10">
    <source>
        <dbReference type="RuleBase" id="RU000304"/>
    </source>
</evidence>
<keyword evidence="4 9" id="KW-0547">Nucleotide-binding</keyword>